<comment type="caution">
    <text evidence="4">The sequence shown here is derived from an EMBL/GenBank/DDBJ whole genome shotgun (WGS) entry which is preliminary data.</text>
</comment>
<protein>
    <recommendedName>
        <fullName evidence="3">CBF1-interacting co-repressor CIR N-terminal domain-containing protein</fullName>
    </recommendedName>
</protein>
<name>A0A1D1UGQ6_RAMVA</name>
<evidence type="ECO:0000313" key="5">
    <source>
        <dbReference type="Proteomes" id="UP000186922"/>
    </source>
</evidence>
<evidence type="ECO:0000256" key="2">
    <source>
        <dbReference type="SAM" id="MobiDB-lite"/>
    </source>
</evidence>
<keyword evidence="1" id="KW-0175">Coiled coil</keyword>
<dbReference type="OrthoDB" id="2159131at2759"/>
<dbReference type="SMART" id="SM01083">
    <property type="entry name" value="Cir_N"/>
    <property type="match status" value="1"/>
</dbReference>
<accession>A0A1D1UGQ6</accession>
<keyword evidence="5" id="KW-1185">Reference proteome</keyword>
<dbReference type="InterPro" id="IPR039875">
    <property type="entry name" value="LENG1-like"/>
</dbReference>
<evidence type="ECO:0000259" key="3">
    <source>
        <dbReference type="SMART" id="SM01083"/>
    </source>
</evidence>
<dbReference type="Pfam" id="PF10197">
    <property type="entry name" value="Cir_N"/>
    <property type="match status" value="1"/>
</dbReference>
<reference evidence="4 5" key="1">
    <citation type="journal article" date="2016" name="Nat. Commun.">
        <title>Extremotolerant tardigrade genome and improved radiotolerance of human cultured cells by tardigrade-unique protein.</title>
        <authorList>
            <person name="Hashimoto T."/>
            <person name="Horikawa D.D."/>
            <person name="Saito Y."/>
            <person name="Kuwahara H."/>
            <person name="Kozuka-Hata H."/>
            <person name="Shin-I T."/>
            <person name="Minakuchi Y."/>
            <person name="Ohishi K."/>
            <person name="Motoyama A."/>
            <person name="Aizu T."/>
            <person name="Enomoto A."/>
            <person name="Kondo K."/>
            <person name="Tanaka S."/>
            <person name="Hara Y."/>
            <person name="Koshikawa S."/>
            <person name="Sagara H."/>
            <person name="Miura T."/>
            <person name="Yokobori S."/>
            <person name="Miyagawa K."/>
            <person name="Suzuki Y."/>
            <person name="Kubo T."/>
            <person name="Oyama M."/>
            <person name="Kohara Y."/>
            <person name="Fujiyama A."/>
            <person name="Arakawa K."/>
            <person name="Katayama T."/>
            <person name="Toyoda A."/>
            <person name="Kunieda T."/>
        </authorList>
    </citation>
    <scope>NUCLEOTIDE SEQUENCE [LARGE SCALE GENOMIC DNA]</scope>
    <source>
        <strain evidence="4 5">YOKOZUNA-1</strain>
    </source>
</reference>
<dbReference type="AlphaFoldDB" id="A0A1D1UGQ6"/>
<feature type="coiled-coil region" evidence="1">
    <location>
        <begin position="18"/>
        <end position="45"/>
    </location>
</feature>
<gene>
    <name evidence="4" type="primary">RvY_01453-1</name>
    <name evidence="4" type="synonym">RvY_01453.1</name>
    <name evidence="4" type="ORF">RvY_01453</name>
</gene>
<dbReference type="PANTHER" id="PTHR22093:SF0">
    <property type="entry name" value="LEUKOCYTE RECEPTOR CLUSTER MEMBER 1"/>
    <property type="match status" value="1"/>
</dbReference>
<feature type="domain" description="CBF1-interacting co-repressor CIR N-terminal" evidence="3">
    <location>
        <begin position="8"/>
        <end position="44"/>
    </location>
</feature>
<dbReference type="PANTHER" id="PTHR22093">
    <property type="entry name" value="LEUKOCYTE RECEPTOR CLUSTER LRC MEMBER 1"/>
    <property type="match status" value="1"/>
</dbReference>
<sequence>MNILPKKKWHVRTKDNIARVRRDEAQAAEEENERLRKIALAEQEARTNALRAQARSRTADASASLERVDELTELFGPVEEKPLEHVNIFKDAEEGKSTALINEEHEKEKKAEQEKYEKSIGYLTYLGQSASDAQHVKPWYTLKHEERTQLPTSSGLILQKPVKNSDEKLKNFYDPLKSIKSYVEKTKQHGSAGALTSSVKLAITHGESEISRKRKREDFTVDDELLTPRPKTIEELRAERLRREAAEKVRTKDLLAGRSAGVPKPNPRPPDNPRTQKYNSQFNPWLARQNVNDLDKRNNY</sequence>
<dbReference type="STRING" id="947166.A0A1D1UGQ6"/>
<proteinExistence type="predicted"/>
<evidence type="ECO:0000313" key="4">
    <source>
        <dbReference type="EMBL" id="GAU88826.1"/>
    </source>
</evidence>
<evidence type="ECO:0000256" key="1">
    <source>
        <dbReference type="SAM" id="Coils"/>
    </source>
</evidence>
<dbReference type="Proteomes" id="UP000186922">
    <property type="component" value="Unassembled WGS sequence"/>
</dbReference>
<organism evidence="4 5">
    <name type="scientific">Ramazzottius varieornatus</name>
    <name type="common">Water bear</name>
    <name type="synonym">Tardigrade</name>
    <dbReference type="NCBI Taxonomy" id="947166"/>
    <lineage>
        <taxon>Eukaryota</taxon>
        <taxon>Metazoa</taxon>
        <taxon>Ecdysozoa</taxon>
        <taxon>Tardigrada</taxon>
        <taxon>Eutardigrada</taxon>
        <taxon>Parachela</taxon>
        <taxon>Hypsibioidea</taxon>
        <taxon>Ramazzottiidae</taxon>
        <taxon>Ramazzottius</taxon>
    </lineage>
</organism>
<dbReference type="EMBL" id="BDGG01000001">
    <property type="protein sequence ID" value="GAU88826.1"/>
    <property type="molecule type" value="Genomic_DNA"/>
</dbReference>
<dbReference type="InterPro" id="IPR019339">
    <property type="entry name" value="CIR_N_dom"/>
</dbReference>
<feature type="region of interest" description="Disordered" evidence="2">
    <location>
        <begin position="247"/>
        <end position="284"/>
    </location>
</feature>